<dbReference type="PROSITE" id="PS50937">
    <property type="entry name" value="HTH_MERR_2"/>
    <property type="match status" value="1"/>
</dbReference>
<dbReference type="InterPro" id="IPR009061">
    <property type="entry name" value="DNA-bd_dom_put_sf"/>
</dbReference>
<dbReference type="SUPFAM" id="SSF46955">
    <property type="entry name" value="Putative DNA-binding domain"/>
    <property type="match status" value="1"/>
</dbReference>
<comment type="caution">
    <text evidence="2">The sequence shown here is derived from an EMBL/GenBank/DDBJ whole genome shotgun (WGS) entry which is preliminary data.</text>
</comment>
<reference evidence="2" key="2">
    <citation type="submission" date="2020-09" db="EMBL/GenBank/DDBJ databases">
        <authorList>
            <person name="Sun Q."/>
            <person name="Zhou Y."/>
        </authorList>
    </citation>
    <scope>NUCLEOTIDE SEQUENCE</scope>
    <source>
        <strain evidence="2">CGMCC 1.15178</strain>
    </source>
</reference>
<dbReference type="Pfam" id="PF13411">
    <property type="entry name" value="MerR_1"/>
    <property type="match status" value="1"/>
</dbReference>
<proteinExistence type="predicted"/>
<organism evidence="2 3">
    <name type="scientific">Paenibacillus nasutitermitis</name>
    <dbReference type="NCBI Taxonomy" id="1652958"/>
    <lineage>
        <taxon>Bacteria</taxon>
        <taxon>Bacillati</taxon>
        <taxon>Bacillota</taxon>
        <taxon>Bacilli</taxon>
        <taxon>Bacillales</taxon>
        <taxon>Paenibacillaceae</taxon>
        <taxon>Paenibacillus</taxon>
    </lineage>
</organism>
<gene>
    <name evidence="2" type="ORF">GCM10010911_63840</name>
</gene>
<sequence length="235" mass="27328">MKPTINKENGYRYYDQEALEKLQTILSLKSIGYTLIQIKELFESSRDLDVKIEGAWVKSIQKQLNYVAVEVEKLKRKQFILRGMLQTIEMSGKYNQEHIFLLMNQIESSHFVDGAIPATFPTTIFSEEEINILNQLPLIGSDDPRIHTTLDLIRETRESMHVHPGTPEAQKLANKWYRLTLSWFNGNSVLQNKYFSFIAKEAESSSVIYGWDQKLIDFIDNIINHLDNEEEGRLN</sequence>
<evidence type="ECO:0000259" key="1">
    <source>
        <dbReference type="PROSITE" id="PS50937"/>
    </source>
</evidence>
<dbReference type="InterPro" id="IPR000551">
    <property type="entry name" value="MerR-type_HTH_dom"/>
</dbReference>
<accession>A0A916ZH08</accession>
<reference evidence="2" key="1">
    <citation type="journal article" date="2014" name="Int. J. Syst. Evol. Microbiol.">
        <title>Complete genome sequence of Corynebacterium casei LMG S-19264T (=DSM 44701T), isolated from a smear-ripened cheese.</title>
        <authorList>
            <consortium name="US DOE Joint Genome Institute (JGI-PGF)"/>
            <person name="Walter F."/>
            <person name="Albersmeier A."/>
            <person name="Kalinowski J."/>
            <person name="Ruckert C."/>
        </authorList>
    </citation>
    <scope>NUCLEOTIDE SEQUENCE</scope>
    <source>
        <strain evidence="2">CGMCC 1.15178</strain>
    </source>
</reference>
<protein>
    <recommendedName>
        <fullName evidence="1">HTH merR-type domain-containing protein</fullName>
    </recommendedName>
</protein>
<dbReference type="AlphaFoldDB" id="A0A916ZH08"/>
<dbReference type="Gene3D" id="1.10.1660.10">
    <property type="match status" value="1"/>
</dbReference>
<keyword evidence="3" id="KW-1185">Reference proteome</keyword>
<evidence type="ECO:0000313" key="2">
    <source>
        <dbReference type="EMBL" id="GGD96363.1"/>
    </source>
</evidence>
<dbReference type="Proteomes" id="UP000612456">
    <property type="component" value="Unassembled WGS sequence"/>
</dbReference>
<name>A0A916ZH08_9BACL</name>
<feature type="domain" description="HTH merR-type" evidence="1">
    <location>
        <begin position="1"/>
        <end position="44"/>
    </location>
</feature>
<dbReference type="EMBL" id="BMHP01000008">
    <property type="protein sequence ID" value="GGD96363.1"/>
    <property type="molecule type" value="Genomic_DNA"/>
</dbReference>
<evidence type="ECO:0000313" key="3">
    <source>
        <dbReference type="Proteomes" id="UP000612456"/>
    </source>
</evidence>
<dbReference type="GO" id="GO:0006355">
    <property type="term" value="P:regulation of DNA-templated transcription"/>
    <property type="evidence" value="ECO:0007669"/>
    <property type="project" value="InterPro"/>
</dbReference>
<dbReference type="GO" id="GO:0003677">
    <property type="term" value="F:DNA binding"/>
    <property type="evidence" value="ECO:0007669"/>
    <property type="project" value="InterPro"/>
</dbReference>